<dbReference type="RefSeq" id="WP_156833691.1">
    <property type="nucleotide sequence ID" value="NZ_CACRUH010000070.1"/>
</dbReference>
<sequence>MEKETLIKKIKRFDQTIKKSLPDEMSVIGKIALFFDFTNEYLFHGVYLQDYIQYGFYWKKNRERRKYIVHGRLIEMMQICNNPEKRYIFDHKPEFDRKFSDYLQRDYLDFQDATEEDFRVFLKNKEHFFIKQPDGMFGTGIKKVYIKDISDLTALFRDYKKKKYLCEETLTQCKEMAEFNNTSINTLRIVTIRKADGEVKIMGGLIRVGRKGRIADNFHHMGIAAFLDPLTGIISTTGIDKNNVRHVIHPDTGKKIVGFQIPVWNDVVDTVTKAANVVPDVRYIGWDVVITQDYRVALVEGNPGADPDAEQITTKEGRWPLYWEYLREIKDLKTKTFSKFR</sequence>
<organism evidence="2">
    <name type="scientific">Hungatella hathewayi</name>
    <dbReference type="NCBI Taxonomy" id="154046"/>
    <lineage>
        <taxon>Bacteria</taxon>
        <taxon>Bacillati</taxon>
        <taxon>Bacillota</taxon>
        <taxon>Clostridia</taxon>
        <taxon>Lachnospirales</taxon>
        <taxon>Lachnospiraceae</taxon>
        <taxon>Hungatella</taxon>
    </lineage>
</organism>
<evidence type="ECO:0000259" key="1">
    <source>
        <dbReference type="Pfam" id="PF14397"/>
    </source>
</evidence>
<reference evidence="2" key="1">
    <citation type="submission" date="2019-11" db="EMBL/GenBank/DDBJ databases">
        <authorList>
            <person name="Feng L."/>
        </authorList>
    </citation>
    <scope>NUCLEOTIDE SEQUENCE</scope>
    <source>
        <strain evidence="2">ChathewayiLFYP18</strain>
    </source>
</reference>
<evidence type="ECO:0000313" key="2">
    <source>
        <dbReference type="EMBL" id="VYU74705.1"/>
    </source>
</evidence>
<gene>
    <name evidence="2" type="ORF">CHLFYP18_02493</name>
</gene>
<dbReference type="InterPro" id="IPR039523">
    <property type="entry name" value="RimK-rel_E_lig_ATP-grasp"/>
</dbReference>
<accession>A0A6N3HD44</accession>
<dbReference type="AlphaFoldDB" id="A0A6N3HD44"/>
<proteinExistence type="predicted"/>
<dbReference type="SUPFAM" id="SSF56059">
    <property type="entry name" value="Glutathione synthetase ATP-binding domain-like"/>
    <property type="match status" value="1"/>
</dbReference>
<feature type="domain" description="Alpha-L-glutamate ligase-related protein ATP-grasp" evidence="1">
    <location>
        <begin position="160"/>
        <end position="317"/>
    </location>
</feature>
<dbReference type="Pfam" id="PF14397">
    <property type="entry name" value="ATPgrasp_ST"/>
    <property type="match status" value="1"/>
</dbReference>
<dbReference type="EMBL" id="CACRUH010000070">
    <property type="protein sequence ID" value="VYU74705.1"/>
    <property type="molecule type" value="Genomic_DNA"/>
</dbReference>
<protein>
    <recommendedName>
        <fullName evidence="1">Alpha-L-glutamate ligase-related protein ATP-grasp domain-containing protein</fullName>
    </recommendedName>
</protein>
<name>A0A6N3HD44_9FIRM</name>